<dbReference type="STRING" id="768700.MSU_0662"/>
<dbReference type="AlphaFoldDB" id="F0QRS3"/>
<gene>
    <name evidence="2" type="ordered locus">MSU_0662</name>
</gene>
<evidence type="ECO:0000256" key="1">
    <source>
        <dbReference type="SAM" id="MobiDB-lite"/>
    </source>
</evidence>
<accession>F0QRS3</accession>
<reference evidence="2 3" key="1">
    <citation type="journal article" date="2011" name="J. Bacteriol.">
        <title>Complete genome sequences of two hemotropic Mycoplasmas, Mycoplasma haemofelis strain Ohio2 and Mycoplasma suis strain Illinois.</title>
        <authorList>
            <person name="Messick J.B."/>
            <person name="Santos A.P."/>
            <person name="Guimaraes A.M."/>
        </authorList>
    </citation>
    <scope>NUCLEOTIDE SEQUENCE [LARGE SCALE GENOMIC DNA]</scope>
    <source>
        <strain evidence="2 3">Illinois</strain>
    </source>
</reference>
<evidence type="ECO:0000313" key="2">
    <source>
        <dbReference type="EMBL" id="ADX98193.1"/>
    </source>
</evidence>
<dbReference type="EMBL" id="CP002525">
    <property type="protein sequence ID" value="ADX98193.1"/>
    <property type="molecule type" value="Genomic_DNA"/>
</dbReference>
<dbReference type="KEGG" id="mss:MSU_0662"/>
<proteinExistence type="predicted"/>
<sequence length="176" mass="20598">MSIGTAKIATLSCLTLVTFGGSLYGSTILFKEEEIPWQSLWIYKEKQAENNENWRTICNLPNDFVRKSKLKKDSETNREIESYCNSSPWFQEIIKNNKEKKKDGWWLRGRDEKTISEMLKGEPLAGEKIPEKLGRKNEPPSQEEQPDLKIEDLRKFCSVTDRTFFRRKIEIVCLES</sequence>
<organism evidence="2 3">
    <name type="scientific">Mycoplasma suis (strain Illinois)</name>
    <dbReference type="NCBI Taxonomy" id="768700"/>
    <lineage>
        <taxon>Bacteria</taxon>
        <taxon>Bacillati</taxon>
        <taxon>Mycoplasmatota</taxon>
        <taxon>Mollicutes</taxon>
        <taxon>Mycoplasmataceae</taxon>
        <taxon>Mycoplasma</taxon>
    </lineage>
</organism>
<keyword evidence="3" id="KW-1185">Reference proteome</keyword>
<dbReference type="HOGENOM" id="CLU_113278_0_0_14"/>
<feature type="compositionally biased region" description="Basic and acidic residues" evidence="1">
    <location>
        <begin position="128"/>
        <end position="138"/>
    </location>
</feature>
<dbReference type="RefSeq" id="WP_013610036.1">
    <property type="nucleotide sequence ID" value="NC_015155.1"/>
</dbReference>
<feature type="region of interest" description="Disordered" evidence="1">
    <location>
        <begin position="126"/>
        <end position="147"/>
    </location>
</feature>
<evidence type="ECO:0000313" key="3">
    <source>
        <dbReference type="Proteomes" id="UP000007484"/>
    </source>
</evidence>
<protein>
    <submittedName>
        <fullName evidence="2">Uncharacterized protein</fullName>
    </submittedName>
</protein>
<dbReference type="Proteomes" id="UP000007484">
    <property type="component" value="Chromosome"/>
</dbReference>
<name>F0QRS3_MYCSL</name>